<protein>
    <submittedName>
        <fullName evidence="4">DUF6377 domain-containing protein</fullName>
    </submittedName>
</protein>
<evidence type="ECO:0000256" key="1">
    <source>
        <dbReference type="SAM" id="Coils"/>
    </source>
</evidence>
<proteinExistence type="predicted"/>
<dbReference type="EMBL" id="CP095848">
    <property type="protein sequence ID" value="UPL50063.1"/>
    <property type="molecule type" value="Genomic_DNA"/>
</dbReference>
<accession>A0ABY4JB67</accession>
<evidence type="ECO:0000313" key="5">
    <source>
        <dbReference type="Proteomes" id="UP000829647"/>
    </source>
</evidence>
<dbReference type="Pfam" id="PF19904">
    <property type="entry name" value="DUF6377"/>
    <property type="match status" value="1"/>
</dbReference>
<feature type="coiled-coil region" evidence="1">
    <location>
        <begin position="385"/>
        <end position="412"/>
    </location>
</feature>
<dbReference type="RefSeq" id="WP_247976130.1">
    <property type="nucleotide sequence ID" value="NZ_CP095848.1"/>
</dbReference>
<gene>
    <name evidence="4" type="ORF">MWH26_03915</name>
</gene>
<keyword evidence="2" id="KW-0472">Membrane</keyword>
<evidence type="ECO:0000259" key="3">
    <source>
        <dbReference type="Pfam" id="PF19904"/>
    </source>
</evidence>
<organism evidence="4 5">
    <name type="scientific">Hymenobacter sublimis</name>
    <dbReference type="NCBI Taxonomy" id="2933777"/>
    <lineage>
        <taxon>Bacteria</taxon>
        <taxon>Pseudomonadati</taxon>
        <taxon>Bacteroidota</taxon>
        <taxon>Cytophagia</taxon>
        <taxon>Cytophagales</taxon>
        <taxon>Hymenobacteraceae</taxon>
        <taxon>Hymenobacter</taxon>
    </lineage>
</organism>
<dbReference type="InterPro" id="IPR045957">
    <property type="entry name" value="DUF6377"/>
</dbReference>
<keyword evidence="1" id="KW-0175">Coiled coil</keyword>
<dbReference type="Proteomes" id="UP000829647">
    <property type="component" value="Chromosome"/>
</dbReference>
<keyword evidence="2" id="KW-1133">Transmembrane helix</keyword>
<feature type="domain" description="DUF6377" evidence="3">
    <location>
        <begin position="264"/>
        <end position="524"/>
    </location>
</feature>
<keyword evidence="5" id="KW-1185">Reference proteome</keyword>
<keyword evidence="2" id="KW-0812">Transmembrane</keyword>
<evidence type="ECO:0000256" key="2">
    <source>
        <dbReference type="SAM" id="Phobius"/>
    </source>
</evidence>
<reference evidence="4 5" key="1">
    <citation type="submission" date="2022-04" db="EMBL/GenBank/DDBJ databases">
        <title>Hymenobacter sp. isolated from the air.</title>
        <authorList>
            <person name="Won M."/>
            <person name="Lee C.-M."/>
            <person name="Woen H.-Y."/>
            <person name="Kwon S.-W."/>
        </authorList>
    </citation>
    <scope>NUCLEOTIDE SEQUENCE [LARGE SCALE GENOMIC DNA]</scope>
    <source>
        <strain evidence="5">5516 S-25</strain>
    </source>
</reference>
<evidence type="ECO:0000313" key="4">
    <source>
        <dbReference type="EMBL" id="UPL50063.1"/>
    </source>
</evidence>
<sequence>MLHPQILNAIRFIFLGSLLLSALRTQAYGSRTDSLLRVLDQTLAHQTSYDKQRLDRLAALKAELRSEKADDNASFTLSLLICDEYQVFTYDSAFAYSLKLGALARRLRSPVKLQTARTKLAYTLRSAGLFKDAFDTLKAIDVRQLEPRYKAEFYEIYSIVCIELAEYDQDAYYQPYYTAKSDAYADTAAQYSRPGSYPNLAQRLYRAKQRNDLRASLAIYAQLQRLPLTAHQVAINASAMARLYENAGLKEKALQFMTLAAISDIKSATKEGIALFKVSDYCYQRGDLTRARWYISEARKAANFYKARQRLVQMSPLSTLIDGRQISLIEKQRQQAKMYALAIGVLATLLLGTAFVIYFQLRRLQLTGRLLATTNQELHQNNVKLQALNTKQQELNSKLQELNQGLNEANHVKEEYIGYYFNNTSRYIDKLEVLQKKLSALLSTKQVSSAQQLVKDIDIKSERMALFKGFDTAFIHLFPNFVAEFNALFTEADRIQLADEHLLTTELRIFALIRLGINDSDQISRILGYSIHTVYAYKTRVKNRSFLPNETFEARVLAIQAT</sequence>
<feature type="transmembrane region" description="Helical" evidence="2">
    <location>
        <begin position="338"/>
        <end position="359"/>
    </location>
</feature>
<name>A0ABY4JB67_9BACT</name>